<comment type="caution">
    <text evidence="1">The sequence shown here is derived from an EMBL/GenBank/DDBJ whole genome shotgun (WGS) entry which is preliminary data.</text>
</comment>
<evidence type="ECO:0000313" key="1">
    <source>
        <dbReference type="EMBL" id="MPN58086.1"/>
    </source>
</evidence>
<reference evidence="1" key="1">
    <citation type="submission" date="2019-08" db="EMBL/GenBank/DDBJ databases">
        <authorList>
            <person name="Kucharzyk K."/>
            <person name="Murdoch R.W."/>
            <person name="Higgins S."/>
            <person name="Loffler F."/>
        </authorList>
    </citation>
    <scope>NUCLEOTIDE SEQUENCE</scope>
</reference>
<accession>A0A645J3R3</accession>
<sequence length="151" mass="16445">MLSGWQDTPLDSAFYYGAGETGTWGFRTPWMGWNKNNYSMKMFGNVAANYTTGIETRSSCDTLFLLGALSADRKTGCLLATDYRGDRNVLAVDVSGMDRAEVSAVILDAANDLVPVPVEREGRTLLLRKNGCGSAAFLLTFRRPETDGGVK</sequence>
<organism evidence="1">
    <name type="scientific">bioreactor metagenome</name>
    <dbReference type="NCBI Taxonomy" id="1076179"/>
    <lineage>
        <taxon>unclassified sequences</taxon>
        <taxon>metagenomes</taxon>
        <taxon>ecological metagenomes</taxon>
    </lineage>
</organism>
<dbReference type="EMBL" id="VSSQ01130410">
    <property type="protein sequence ID" value="MPN58086.1"/>
    <property type="molecule type" value="Genomic_DNA"/>
</dbReference>
<name>A0A645J3R3_9ZZZZ</name>
<dbReference type="AlphaFoldDB" id="A0A645J3R3"/>
<protein>
    <submittedName>
        <fullName evidence="1">Uncharacterized protein</fullName>
    </submittedName>
</protein>
<proteinExistence type="predicted"/>
<gene>
    <name evidence="1" type="ORF">SDC9_205787</name>
</gene>